<sequence>MEREEKGAAEKQEFWGIKLKRGILVGKRGGSSTPVLTWRTLGDAQDSTFQEFLSIPPSVSARKLAANLWEIQHHLPLAKMSKGGVRLRHHHKDKLLELPSHLADPSHSPPDQVEEEPISPVLVFWDV</sequence>
<gene>
    <name evidence="1" type="ORF">HHK36_029085</name>
</gene>
<dbReference type="Proteomes" id="UP000655225">
    <property type="component" value="Unassembled WGS sequence"/>
</dbReference>
<evidence type="ECO:0000313" key="1">
    <source>
        <dbReference type="EMBL" id="KAF8379642.1"/>
    </source>
</evidence>
<protein>
    <submittedName>
        <fullName evidence="1">Uncharacterized protein</fullName>
    </submittedName>
</protein>
<dbReference type="InterPro" id="IPR043424">
    <property type="entry name" value="BLT-like"/>
</dbReference>
<reference evidence="1 2" key="1">
    <citation type="submission" date="2020-04" db="EMBL/GenBank/DDBJ databases">
        <title>Plant Genome Project.</title>
        <authorList>
            <person name="Zhang R.-G."/>
        </authorList>
    </citation>
    <scope>NUCLEOTIDE SEQUENCE [LARGE SCALE GENOMIC DNA]</scope>
    <source>
        <strain evidence="1">YNK0</strain>
        <tissue evidence="1">Leaf</tissue>
    </source>
</reference>
<dbReference type="OrthoDB" id="670909at2759"/>
<dbReference type="AlphaFoldDB" id="A0A835D0U2"/>
<evidence type="ECO:0000313" key="2">
    <source>
        <dbReference type="Proteomes" id="UP000655225"/>
    </source>
</evidence>
<dbReference type="PANTHER" id="PTHR31071:SF9">
    <property type="entry name" value="INTRACELLULAR PROTEIN TRANSPORT PROTEIN USO1-RELATED"/>
    <property type="match status" value="1"/>
</dbReference>
<dbReference type="PANTHER" id="PTHR31071">
    <property type="entry name" value="GB|AAF24581.1"/>
    <property type="match status" value="1"/>
</dbReference>
<comment type="caution">
    <text evidence="1">The sequence shown here is derived from an EMBL/GenBank/DDBJ whole genome shotgun (WGS) entry which is preliminary data.</text>
</comment>
<proteinExistence type="predicted"/>
<dbReference type="EMBL" id="JABCRI010000022">
    <property type="protein sequence ID" value="KAF8379642.1"/>
    <property type="molecule type" value="Genomic_DNA"/>
</dbReference>
<name>A0A835D0U2_TETSI</name>
<accession>A0A835D0U2</accession>
<keyword evidence="2" id="KW-1185">Reference proteome</keyword>
<organism evidence="1 2">
    <name type="scientific">Tetracentron sinense</name>
    <name type="common">Spur-leaf</name>
    <dbReference type="NCBI Taxonomy" id="13715"/>
    <lineage>
        <taxon>Eukaryota</taxon>
        <taxon>Viridiplantae</taxon>
        <taxon>Streptophyta</taxon>
        <taxon>Embryophyta</taxon>
        <taxon>Tracheophyta</taxon>
        <taxon>Spermatophyta</taxon>
        <taxon>Magnoliopsida</taxon>
        <taxon>Trochodendrales</taxon>
        <taxon>Trochodendraceae</taxon>
        <taxon>Tetracentron</taxon>
    </lineage>
</organism>
<dbReference type="OMA" id="QTPLAKM"/>